<keyword evidence="6" id="KW-1185">Reference proteome</keyword>
<dbReference type="AlphaFoldDB" id="A0A8J3CQT7"/>
<comment type="similarity">
    <text evidence="1">Belongs to the BlaI transcriptional regulatory family.</text>
</comment>
<dbReference type="Pfam" id="PF03965">
    <property type="entry name" value="Penicillinase_R"/>
    <property type="match status" value="1"/>
</dbReference>
<dbReference type="GO" id="GO:0003677">
    <property type="term" value="F:DNA binding"/>
    <property type="evidence" value="ECO:0007669"/>
    <property type="project" value="UniProtKB-KW"/>
</dbReference>
<reference evidence="5" key="1">
    <citation type="journal article" date="2014" name="Int. J. Syst. Evol. Microbiol.">
        <title>Complete genome sequence of Corynebacterium casei LMG S-19264T (=DSM 44701T), isolated from a smear-ripened cheese.</title>
        <authorList>
            <consortium name="US DOE Joint Genome Institute (JGI-PGF)"/>
            <person name="Walter F."/>
            <person name="Albersmeier A."/>
            <person name="Kalinowski J."/>
            <person name="Ruckert C."/>
        </authorList>
    </citation>
    <scope>NUCLEOTIDE SEQUENCE</scope>
    <source>
        <strain evidence="5">KCTC 32513</strain>
    </source>
</reference>
<protein>
    <recommendedName>
        <fullName evidence="7">Penicillinase repressor</fullName>
    </recommendedName>
</protein>
<organism evidence="5 6">
    <name type="scientific">Algimonas arctica</name>
    <dbReference type="NCBI Taxonomy" id="1479486"/>
    <lineage>
        <taxon>Bacteria</taxon>
        <taxon>Pseudomonadati</taxon>
        <taxon>Pseudomonadota</taxon>
        <taxon>Alphaproteobacteria</taxon>
        <taxon>Maricaulales</taxon>
        <taxon>Robiginitomaculaceae</taxon>
        <taxon>Algimonas</taxon>
    </lineage>
</organism>
<dbReference type="Proteomes" id="UP000634004">
    <property type="component" value="Unassembled WGS sequence"/>
</dbReference>
<dbReference type="SUPFAM" id="SSF46785">
    <property type="entry name" value="Winged helix' DNA-binding domain"/>
    <property type="match status" value="1"/>
</dbReference>
<dbReference type="InterPro" id="IPR036388">
    <property type="entry name" value="WH-like_DNA-bd_sf"/>
</dbReference>
<gene>
    <name evidence="5" type="ORF">GCM10009069_18470</name>
</gene>
<evidence type="ECO:0000313" key="6">
    <source>
        <dbReference type="Proteomes" id="UP000634004"/>
    </source>
</evidence>
<sequence length="126" mass="13728">MKPLASELFILKHLWKSGSQSIGEIHNAIKIDLGWSRSSSRKTVERMVDKGLLNVRDEHGLNIYRAQAKKIPTLAGLIQSFAADVLGLDGPLPVSNLVKSQLLSGDELAELEAVLNAADDQQKKNG</sequence>
<evidence type="ECO:0000256" key="3">
    <source>
        <dbReference type="ARBA" id="ARBA00023125"/>
    </source>
</evidence>
<dbReference type="EMBL" id="BMZH01000007">
    <property type="protein sequence ID" value="GHA95915.1"/>
    <property type="molecule type" value="Genomic_DNA"/>
</dbReference>
<dbReference type="GO" id="GO:0045892">
    <property type="term" value="P:negative regulation of DNA-templated transcription"/>
    <property type="evidence" value="ECO:0007669"/>
    <property type="project" value="InterPro"/>
</dbReference>
<proteinExistence type="inferred from homology"/>
<reference evidence="5" key="2">
    <citation type="submission" date="2020-09" db="EMBL/GenBank/DDBJ databases">
        <authorList>
            <person name="Sun Q."/>
            <person name="Kim S."/>
        </authorList>
    </citation>
    <scope>NUCLEOTIDE SEQUENCE</scope>
    <source>
        <strain evidence="5">KCTC 32513</strain>
    </source>
</reference>
<dbReference type="Gene3D" id="1.10.10.10">
    <property type="entry name" value="Winged helix-like DNA-binding domain superfamily/Winged helix DNA-binding domain"/>
    <property type="match status" value="1"/>
</dbReference>
<evidence type="ECO:0000313" key="5">
    <source>
        <dbReference type="EMBL" id="GHA95915.1"/>
    </source>
</evidence>
<dbReference type="RefSeq" id="WP_189497731.1">
    <property type="nucleotide sequence ID" value="NZ_BMZH01000007.1"/>
</dbReference>
<evidence type="ECO:0000256" key="4">
    <source>
        <dbReference type="ARBA" id="ARBA00023163"/>
    </source>
</evidence>
<keyword evidence="3" id="KW-0238">DNA-binding</keyword>
<name>A0A8J3CQT7_9PROT</name>
<evidence type="ECO:0000256" key="1">
    <source>
        <dbReference type="ARBA" id="ARBA00011046"/>
    </source>
</evidence>
<evidence type="ECO:0008006" key="7">
    <source>
        <dbReference type="Google" id="ProtNLM"/>
    </source>
</evidence>
<dbReference type="InterPro" id="IPR036390">
    <property type="entry name" value="WH_DNA-bd_sf"/>
</dbReference>
<keyword evidence="4" id="KW-0804">Transcription</keyword>
<comment type="caution">
    <text evidence="5">The sequence shown here is derived from an EMBL/GenBank/DDBJ whole genome shotgun (WGS) entry which is preliminary data.</text>
</comment>
<evidence type="ECO:0000256" key="2">
    <source>
        <dbReference type="ARBA" id="ARBA00023015"/>
    </source>
</evidence>
<keyword evidence="2" id="KW-0805">Transcription regulation</keyword>
<dbReference type="InterPro" id="IPR005650">
    <property type="entry name" value="BlaI_family"/>
</dbReference>
<accession>A0A8J3CQT7</accession>